<dbReference type="InterPro" id="IPR014729">
    <property type="entry name" value="Rossmann-like_a/b/a_fold"/>
</dbReference>
<keyword evidence="2" id="KW-1185">Reference proteome</keyword>
<dbReference type="Gene3D" id="3.40.50.620">
    <property type="entry name" value="HUPs"/>
    <property type="match status" value="1"/>
</dbReference>
<gene>
    <name evidence="1" type="ORF">DVK44_13570</name>
</gene>
<accession>A0A345HPF1</accession>
<reference evidence="2" key="1">
    <citation type="submission" date="2018-07" db="EMBL/GenBank/DDBJ databases">
        <authorList>
            <person name="Zhao J."/>
        </authorList>
    </citation>
    <scope>NUCLEOTIDE SEQUENCE [LARGE SCALE GENOMIC DNA]</scope>
    <source>
        <strain evidence="2">GSSD-12</strain>
    </source>
</reference>
<dbReference type="AlphaFoldDB" id="A0A345HPF1"/>
<dbReference type="RefSeq" id="WP_114659919.1">
    <property type="nucleotide sequence ID" value="NZ_CP031194.1"/>
</dbReference>
<dbReference type="KEGG" id="spad:DVK44_13570"/>
<dbReference type="Proteomes" id="UP000253868">
    <property type="component" value="Chromosome"/>
</dbReference>
<dbReference type="NCBIfam" id="NF041925">
    <property type="entry name" value="QatC"/>
    <property type="match status" value="1"/>
</dbReference>
<organism evidence="1 2">
    <name type="scientific">Streptomyces paludis</name>
    <dbReference type="NCBI Taxonomy" id="2282738"/>
    <lineage>
        <taxon>Bacteria</taxon>
        <taxon>Bacillati</taxon>
        <taxon>Actinomycetota</taxon>
        <taxon>Actinomycetes</taxon>
        <taxon>Kitasatosporales</taxon>
        <taxon>Streptomycetaceae</taxon>
        <taxon>Streptomyces</taxon>
    </lineage>
</organism>
<dbReference type="OrthoDB" id="9789567at2"/>
<evidence type="ECO:0008006" key="3">
    <source>
        <dbReference type="Google" id="ProtNLM"/>
    </source>
</evidence>
<proteinExistence type="predicted"/>
<dbReference type="SUPFAM" id="SSF52402">
    <property type="entry name" value="Adenine nucleotide alpha hydrolases-like"/>
    <property type="match status" value="1"/>
</dbReference>
<name>A0A345HPF1_9ACTN</name>
<evidence type="ECO:0000313" key="2">
    <source>
        <dbReference type="Proteomes" id="UP000253868"/>
    </source>
</evidence>
<evidence type="ECO:0000313" key="1">
    <source>
        <dbReference type="EMBL" id="AXG78575.1"/>
    </source>
</evidence>
<sequence length="445" mass="48245">MSVFVVRTKTLRAAEEGDDVLLDFVPGSAHATVQAGQGFFRSFTPTRAAADLMLLSFGAYVTDRISARSATADAWTRDLHLQFPVETAAGWPVAVAQEALRFLTGDRWTLTARQQSAPVMEAAADQDRGRVVADGVCLFSGGLDSLCGVIDLLETDPGLRLCLLSHYEGGQTPAAQTRLLRRLSARYGRRVTSLRLFLRPAPAHPAQARVLPESRETTTRSRSAMFLSTALAIASSLGPDVPVYLPENGYIGLNAPLTRARAGSLSTRTTHPHFLTLFTGLKNEAGVTNPLINPYRLMTKGEMLTTNPNQDLLRELAPASISCSHPEAARYDGRAQGNCGYCFPCLIRRASMAKVGWDQAADYAWDALTDPHLLDAATHRSADLRAVLAGTRPGRPAIDVLRNGPLPRGERRLFLDVWRRGSDEVRGWLTAGAQGDLAGLLDTDT</sequence>
<protein>
    <recommendedName>
        <fullName evidence="3">7-cyano-7-deazaguanine synthase</fullName>
    </recommendedName>
</protein>
<dbReference type="EMBL" id="CP031194">
    <property type="protein sequence ID" value="AXG78575.1"/>
    <property type="molecule type" value="Genomic_DNA"/>
</dbReference>
<dbReference type="InterPro" id="IPR049676">
    <property type="entry name" value="QatC"/>
</dbReference>